<accession>A0A917XGE3</accession>
<proteinExistence type="predicted"/>
<dbReference type="Proteomes" id="UP000653411">
    <property type="component" value="Unassembled WGS sequence"/>
</dbReference>
<reference evidence="1" key="1">
    <citation type="journal article" date="2014" name="Int. J. Syst. Evol. Microbiol.">
        <title>Complete genome sequence of Corynebacterium casei LMG S-19264T (=DSM 44701T), isolated from a smear-ripened cheese.</title>
        <authorList>
            <consortium name="US DOE Joint Genome Institute (JGI-PGF)"/>
            <person name="Walter F."/>
            <person name="Albersmeier A."/>
            <person name="Kalinowski J."/>
            <person name="Ruckert C."/>
        </authorList>
    </citation>
    <scope>NUCLEOTIDE SEQUENCE</scope>
    <source>
        <strain evidence="1">CGMCC 4.7110</strain>
    </source>
</reference>
<evidence type="ECO:0000313" key="1">
    <source>
        <dbReference type="EMBL" id="GGN23701.1"/>
    </source>
</evidence>
<dbReference type="EMBL" id="BMML01000013">
    <property type="protein sequence ID" value="GGN23701.1"/>
    <property type="molecule type" value="Genomic_DNA"/>
</dbReference>
<sequence>MAGGHPEFPVRPVGGLRHHARMRADTTSGPAVGFLLDLIGPADADRVRARVGLPRPAPEDLRETRRRIPFTVPALPSSVVLWMLQEDDPDLNTVVWRLLTYRDTALRRAVLDGVPFAPGRLLAVEVDPALRAGHEAPPVPDRVARLGLLPALRESDSMAAAREVTSMVYRREHWQTVAEADREHSLPGYVRWALSVRPDCPPALRAQFGSHRKFDFRVRQAGILDGPAAYALDHGPAAQVLRVLSLGRVMFPARAAEAEDALRPLVLDHLGTREEAWAVLAQLLGTFHGTTGELVRTAGSIA</sequence>
<name>A0A917XGE3_9ACTN</name>
<protein>
    <submittedName>
        <fullName evidence="1">Uncharacterized protein</fullName>
    </submittedName>
</protein>
<reference evidence="1" key="2">
    <citation type="submission" date="2020-09" db="EMBL/GenBank/DDBJ databases">
        <authorList>
            <person name="Sun Q."/>
            <person name="Zhou Y."/>
        </authorList>
    </citation>
    <scope>NUCLEOTIDE SEQUENCE</scope>
    <source>
        <strain evidence="1">CGMCC 4.7110</strain>
    </source>
</reference>
<gene>
    <name evidence="1" type="ORF">GCM10011578_056280</name>
</gene>
<comment type="caution">
    <text evidence="1">The sequence shown here is derived from an EMBL/GenBank/DDBJ whole genome shotgun (WGS) entry which is preliminary data.</text>
</comment>
<keyword evidence="2" id="KW-1185">Reference proteome</keyword>
<evidence type="ECO:0000313" key="2">
    <source>
        <dbReference type="Proteomes" id="UP000653411"/>
    </source>
</evidence>
<dbReference type="AlphaFoldDB" id="A0A917XGE3"/>
<organism evidence="1 2">
    <name type="scientific">Streptomyces fuscichromogenes</name>
    <dbReference type="NCBI Taxonomy" id="1324013"/>
    <lineage>
        <taxon>Bacteria</taxon>
        <taxon>Bacillati</taxon>
        <taxon>Actinomycetota</taxon>
        <taxon>Actinomycetes</taxon>
        <taxon>Kitasatosporales</taxon>
        <taxon>Streptomycetaceae</taxon>
        <taxon>Streptomyces</taxon>
    </lineage>
</organism>